<evidence type="ECO:0000313" key="2">
    <source>
        <dbReference type="Proteomes" id="UP000198427"/>
    </source>
</evidence>
<dbReference type="AlphaFoldDB" id="A0A2K9HB89"/>
<dbReference type="RefSeq" id="WP_009010772.1">
    <property type="nucleotide sequence ID" value="NZ_CP023864.1"/>
</dbReference>
<evidence type="ECO:0000313" key="1">
    <source>
        <dbReference type="EMBL" id="SNR60396.1"/>
    </source>
</evidence>
<gene>
    <name evidence="1" type="ORF">SAMN06265364_10177</name>
</gene>
<dbReference type="OrthoDB" id="361760at2"/>
<proteinExistence type="predicted"/>
<sequence length="149" mass="16790">MTETYDDIIHLPHHVSKSHPQMSLYNRAAQFAPFAALTGYEEAIIETARLTAPKVDMMEDNQQLLDRKLALLSHSLREQPTVSITYFQPDKKKTGGQYLTVTGVIKCIRDSERVILMADGKSVSIDTIINIDGDIFSSEEYPSPDDELF</sequence>
<organism evidence="1 2">
    <name type="scientific">Prevotella jejuni</name>
    <dbReference type="NCBI Taxonomy" id="1177574"/>
    <lineage>
        <taxon>Bacteria</taxon>
        <taxon>Pseudomonadati</taxon>
        <taxon>Bacteroidota</taxon>
        <taxon>Bacteroidia</taxon>
        <taxon>Bacteroidales</taxon>
        <taxon>Prevotellaceae</taxon>
        <taxon>Prevotella</taxon>
    </lineage>
</organism>
<dbReference type="GeneID" id="94029910"/>
<keyword evidence="2" id="KW-1185">Reference proteome</keyword>
<protein>
    <submittedName>
        <fullName evidence="1">Uncharacterized protein</fullName>
    </submittedName>
</protein>
<dbReference type="KEGG" id="pje:CRM71_11015"/>
<reference evidence="1 2" key="1">
    <citation type="submission" date="2017-06" db="EMBL/GenBank/DDBJ databases">
        <authorList>
            <person name="Varghese N."/>
            <person name="Submissions S."/>
        </authorList>
    </citation>
    <scope>NUCLEOTIDE SEQUENCE [LARGE SCALE GENOMIC DNA]</scope>
    <source>
        <strain evidence="1 2">DSM 26989</strain>
    </source>
</reference>
<dbReference type="Proteomes" id="UP000198427">
    <property type="component" value="Unassembled WGS sequence"/>
</dbReference>
<name>A0A2K9HB89_9BACT</name>
<accession>A0A2K9HB89</accession>
<comment type="caution">
    <text evidence="1">The sequence shown here is derived from an EMBL/GenBank/DDBJ whole genome shotgun (WGS) entry which is preliminary data.</text>
</comment>
<dbReference type="EMBL" id="FZNZ01000001">
    <property type="protein sequence ID" value="SNR60396.1"/>
    <property type="molecule type" value="Genomic_DNA"/>
</dbReference>